<accession>A0A6J3M8Q4</accession>
<evidence type="ECO:0000313" key="1">
    <source>
        <dbReference type="Proteomes" id="UP000504637"/>
    </source>
</evidence>
<reference evidence="2" key="2">
    <citation type="submission" date="2020-04" db="EMBL/GenBank/DDBJ databases">
        <authorList>
            <consortium name="NCBI Genome Project"/>
        </authorList>
    </citation>
    <scope>NUCLEOTIDE SEQUENCE</scope>
    <source>
        <strain evidence="2">CBS 342.82</strain>
    </source>
</reference>
<protein>
    <submittedName>
        <fullName evidence="2">Uncharacterized protein</fullName>
    </submittedName>
</protein>
<evidence type="ECO:0000313" key="2">
    <source>
        <dbReference type="RefSeq" id="XP_033461289.1"/>
    </source>
</evidence>
<dbReference type="Proteomes" id="UP000504637">
    <property type="component" value="Unplaced"/>
</dbReference>
<proteinExistence type="predicted"/>
<organism evidence="2">
    <name type="scientific">Dissoconium aciculare CBS 342.82</name>
    <dbReference type="NCBI Taxonomy" id="1314786"/>
    <lineage>
        <taxon>Eukaryota</taxon>
        <taxon>Fungi</taxon>
        <taxon>Dikarya</taxon>
        <taxon>Ascomycota</taxon>
        <taxon>Pezizomycotina</taxon>
        <taxon>Dothideomycetes</taxon>
        <taxon>Dothideomycetidae</taxon>
        <taxon>Mycosphaerellales</taxon>
        <taxon>Dissoconiaceae</taxon>
        <taxon>Dissoconium</taxon>
    </lineage>
</organism>
<dbReference type="RefSeq" id="XP_033461289.1">
    <property type="nucleotide sequence ID" value="XM_033599434.1"/>
</dbReference>
<keyword evidence="1" id="KW-1185">Reference proteome</keyword>
<dbReference type="GeneID" id="54357233"/>
<name>A0A6J3M8Q4_9PEZI</name>
<dbReference type="AlphaFoldDB" id="A0A6J3M8Q4"/>
<reference evidence="2" key="1">
    <citation type="submission" date="2020-01" db="EMBL/GenBank/DDBJ databases">
        <authorList>
            <consortium name="DOE Joint Genome Institute"/>
            <person name="Haridas S."/>
            <person name="Albert R."/>
            <person name="Binder M."/>
            <person name="Bloem J."/>
            <person name="Labutti K."/>
            <person name="Salamov A."/>
            <person name="Andreopoulos B."/>
            <person name="Baker S.E."/>
            <person name="Barry K."/>
            <person name="Bills G."/>
            <person name="Bluhm B.H."/>
            <person name="Cannon C."/>
            <person name="Castanera R."/>
            <person name="Culley D.E."/>
            <person name="Daum C."/>
            <person name="Ezra D."/>
            <person name="Gonzalez J.B."/>
            <person name="Henrissat B."/>
            <person name="Kuo A."/>
            <person name="Liang C."/>
            <person name="Lipzen A."/>
            <person name="Lutzoni F."/>
            <person name="Magnuson J."/>
            <person name="Mondo S."/>
            <person name="Nolan M."/>
            <person name="Ohm R."/>
            <person name="Pangilinan J."/>
            <person name="Park H.-J."/>
            <person name="Ramirez L."/>
            <person name="Alfaro M."/>
            <person name="Sun H."/>
            <person name="Tritt A."/>
            <person name="Yoshinaga Y."/>
            <person name="Zwiers L.-H."/>
            <person name="Turgeon B.G."/>
            <person name="Goodwin S.B."/>
            <person name="Spatafora J.W."/>
            <person name="Crous P.W."/>
            <person name="Grigoriev I.V."/>
        </authorList>
    </citation>
    <scope>NUCLEOTIDE SEQUENCE</scope>
    <source>
        <strain evidence="2">CBS 342.82</strain>
    </source>
</reference>
<gene>
    <name evidence="2" type="ORF">K489DRAFT_178118</name>
</gene>
<reference evidence="2" key="3">
    <citation type="submission" date="2025-08" db="UniProtKB">
        <authorList>
            <consortium name="RefSeq"/>
        </authorList>
    </citation>
    <scope>IDENTIFICATION</scope>
    <source>
        <strain evidence="2">CBS 342.82</strain>
    </source>
</reference>
<sequence>MERGRKIPPLLHMRCPKTGLRLAMDSIHFDRFPFWLAAFQPNISQSVESHTSTASLVYSTPFGALEARCDRQWSLLSHAVPFIIAISALGCHKTIHLSSSLASRLRFLSFCVTTSSGRLAIITSSTTTCLVVLPVLQGLSTAVSDSITSVECDCEYLLAELGCVSNLSTSSLLESTFPET</sequence>